<feature type="domain" description="CENP-V/GFA" evidence="5">
    <location>
        <begin position="2"/>
        <end position="119"/>
    </location>
</feature>
<dbReference type="InterPro" id="IPR011057">
    <property type="entry name" value="Mss4-like_sf"/>
</dbReference>
<dbReference type="Pfam" id="PF04828">
    <property type="entry name" value="GFA"/>
    <property type="match status" value="1"/>
</dbReference>
<sequence>MLYGSCLCGKICYEVSAEIDEVSMCHCKQCQKAQGSAFVAVAPIRSADFRITQGAEYLTEYRATPNKARVFCSVCGSPLYSARDDRPEAKRLRLGTLDTPVTPSKRYHGWVSSKAEWFDLGDELPKFPEASRPLGARREPKG</sequence>
<evidence type="ECO:0000313" key="6">
    <source>
        <dbReference type="EMBL" id="MDR5907030.1"/>
    </source>
</evidence>
<keyword evidence="7" id="KW-1185">Reference proteome</keyword>
<evidence type="ECO:0000256" key="4">
    <source>
        <dbReference type="ARBA" id="ARBA00023239"/>
    </source>
</evidence>
<evidence type="ECO:0000259" key="5">
    <source>
        <dbReference type="PROSITE" id="PS51891"/>
    </source>
</evidence>
<dbReference type="PROSITE" id="PS51891">
    <property type="entry name" value="CENP_V_GFA"/>
    <property type="match status" value="1"/>
</dbReference>
<dbReference type="SUPFAM" id="SSF51316">
    <property type="entry name" value="Mss4-like"/>
    <property type="match status" value="1"/>
</dbReference>
<protein>
    <submittedName>
        <fullName evidence="6">GFA family protein</fullName>
    </submittedName>
</protein>
<dbReference type="Proteomes" id="UP001251374">
    <property type="component" value="Unassembled WGS sequence"/>
</dbReference>
<comment type="caution">
    <text evidence="6">The sequence shown here is derived from an EMBL/GenBank/DDBJ whole genome shotgun (WGS) entry which is preliminary data.</text>
</comment>
<name>A0ABU1HHS2_9GAMM</name>
<reference evidence="6 7" key="1">
    <citation type="submission" date="2023-04" db="EMBL/GenBank/DDBJ databases">
        <title>A long-awaited taxogenomic arrangement of the family Halomonadaceae.</title>
        <authorList>
            <person name="De La Haba R."/>
            <person name="Chuvochina M."/>
            <person name="Wittouck S."/>
            <person name="Arahal D.R."/>
            <person name="Sanchez-Porro C."/>
            <person name="Hugenholtz P."/>
            <person name="Ventosa A."/>
        </authorList>
    </citation>
    <scope>NUCLEOTIDE SEQUENCE [LARGE SCALE GENOMIC DNA]</scope>
    <source>
        <strain evidence="6 7">DSM 26770</strain>
    </source>
</reference>
<keyword evidence="4" id="KW-0456">Lyase</keyword>
<evidence type="ECO:0000256" key="3">
    <source>
        <dbReference type="ARBA" id="ARBA00022833"/>
    </source>
</evidence>
<evidence type="ECO:0000313" key="7">
    <source>
        <dbReference type="Proteomes" id="UP001251374"/>
    </source>
</evidence>
<proteinExistence type="inferred from homology"/>
<dbReference type="InterPro" id="IPR006913">
    <property type="entry name" value="CENP-V/GFA"/>
</dbReference>
<evidence type="ECO:0000256" key="1">
    <source>
        <dbReference type="ARBA" id="ARBA00005495"/>
    </source>
</evidence>
<evidence type="ECO:0000256" key="2">
    <source>
        <dbReference type="ARBA" id="ARBA00022723"/>
    </source>
</evidence>
<dbReference type="EMBL" id="JARWAM010000014">
    <property type="protein sequence ID" value="MDR5907030.1"/>
    <property type="molecule type" value="Genomic_DNA"/>
</dbReference>
<dbReference type="RefSeq" id="WP_309724086.1">
    <property type="nucleotide sequence ID" value="NZ_JARWAM010000014.1"/>
</dbReference>
<dbReference type="PANTHER" id="PTHR33337">
    <property type="entry name" value="GFA DOMAIN-CONTAINING PROTEIN"/>
    <property type="match status" value="1"/>
</dbReference>
<comment type="similarity">
    <text evidence="1">Belongs to the Gfa family.</text>
</comment>
<keyword evidence="3" id="KW-0862">Zinc</keyword>
<keyword evidence="2" id="KW-0479">Metal-binding</keyword>
<gene>
    <name evidence="6" type="ORF">QC821_17245</name>
</gene>
<dbReference type="PANTHER" id="PTHR33337:SF40">
    <property type="entry name" value="CENP-V_GFA DOMAIN-CONTAINING PROTEIN-RELATED"/>
    <property type="match status" value="1"/>
</dbReference>
<dbReference type="Gene3D" id="3.90.1590.10">
    <property type="entry name" value="glutathione-dependent formaldehyde- activating enzyme (gfa)"/>
    <property type="match status" value="1"/>
</dbReference>
<organism evidence="6 7">
    <name type="scientific">Franzmannia qiaohouensis</name>
    <dbReference type="NCBI Taxonomy" id="1329370"/>
    <lineage>
        <taxon>Bacteria</taxon>
        <taxon>Pseudomonadati</taxon>
        <taxon>Pseudomonadota</taxon>
        <taxon>Gammaproteobacteria</taxon>
        <taxon>Oceanospirillales</taxon>
        <taxon>Halomonadaceae</taxon>
        <taxon>Franzmannia</taxon>
    </lineage>
</organism>
<accession>A0ABU1HHS2</accession>